<keyword evidence="3 6" id="KW-0134">Cell wall</keyword>
<dbReference type="SMART" id="SM00075">
    <property type="entry name" value="HYDRO"/>
    <property type="match status" value="1"/>
</dbReference>
<dbReference type="GO" id="GO:0005199">
    <property type="term" value="F:structural constituent of cell wall"/>
    <property type="evidence" value="ECO:0007669"/>
    <property type="project" value="InterPro"/>
</dbReference>
<keyword evidence="8" id="KW-1185">Reference proteome</keyword>
<dbReference type="InterPro" id="IPR001338">
    <property type="entry name" value="Class_I_Hydrophobin"/>
</dbReference>
<reference evidence="7 8" key="1">
    <citation type="journal article" date="2012" name="Appl. Environ. Microbiol.">
        <title>Short-read sequencing for genomic analysis of the brown rot fungus Fibroporia radiculosa.</title>
        <authorList>
            <person name="Tang J.D."/>
            <person name="Perkins A.D."/>
            <person name="Sonstegard T.S."/>
            <person name="Schroeder S.G."/>
            <person name="Burgess S.C."/>
            <person name="Diehl S.V."/>
        </authorList>
    </citation>
    <scope>NUCLEOTIDE SEQUENCE [LARGE SCALE GENOMIC DNA]</scope>
    <source>
        <strain evidence="7 8">TFFH 294</strain>
    </source>
</reference>
<dbReference type="Proteomes" id="UP000006352">
    <property type="component" value="Unassembled WGS sequence"/>
</dbReference>
<accession>J4HW75</accession>
<dbReference type="RefSeq" id="XP_012181055.1">
    <property type="nucleotide sequence ID" value="XM_012325665.1"/>
</dbReference>
<keyword evidence="6" id="KW-0732">Signal</keyword>
<evidence type="ECO:0000256" key="3">
    <source>
        <dbReference type="ARBA" id="ARBA00022512"/>
    </source>
</evidence>
<sequence length="121" mass="12271">MISRVLIATSLALLAVATPWNTPTTTATTTVTVTATPPTATTASQCDTSDLQCCQSTENANSVAGSLLLGVLGIVLEDPNVLLGLDCTTLGVGGNCNAQPVCCSDNSAVSLGHYNSEKRVS</sequence>
<evidence type="ECO:0000313" key="7">
    <source>
        <dbReference type="EMBL" id="CCM01772.1"/>
    </source>
</evidence>
<organism evidence="7 8">
    <name type="scientific">Fibroporia radiculosa</name>
    <dbReference type="NCBI Taxonomy" id="599839"/>
    <lineage>
        <taxon>Eukaryota</taxon>
        <taxon>Fungi</taxon>
        <taxon>Dikarya</taxon>
        <taxon>Basidiomycota</taxon>
        <taxon>Agaricomycotina</taxon>
        <taxon>Agaricomycetes</taxon>
        <taxon>Polyporales</taxon>
        <taxon>Fibroporiaceae</taxon>
        <taxon>Fibroporia</taxon>
    </lineage>
</organism>
<evidence type="ECO:0000256" key="6">
    <source>
        <dbReference type="RuleBase" id="RU365009"/>
    </source>
</evidence>
<dbReference type="GeneID" id="24096683"/>
<dbReference type="HOGENOM" id="CLU_105134_1_2_1"/>
<keyword evidence="4 6" id="KW-0964">Secreted</keyword>
<keyword evidence="5 6" id="KW-1015">Disulfide bond</keyword>
<dbReference type="STRING" id="599839.J4HW75"/>
<evidence type="ECO:0000256" key="4">
    <source>
        <dbReference type="ARBA" id="ARBA00022525"/>
    </source>
</evidence>
<evidence type="ECO:0000256" key="2">
    <source>
        <dbReference type="ARBA" id="ARBA00010446"/>
    </source>
</evidence>
<protein>
    <recommendedName>
        <fullName evidence="6">Hydrophobin</fullName>
    </recommendedName>
</protein>
<proteinExistence type="inferred from homology"/>
<comment type="similarity">
    <text evidence="2 6">Belongs to the fungal hydrophobin family.</text>
</comment>
<gene>
    <name evidence="7" type="ORF">FIBRA_03839</name>
</gene>
<feature type="signal peptide" evidence="6">
    <location>
        <begin position="1"/>
        <end position="17"/>
    </location>
</feature>
<dbReference type="AlphaFoldDB" id="J4HW75"/>
<dbReference type="InParanoid" id="J4HW75"/>
<dbReference type="GO" id="GO:0009277">
    <property type="term" value="C:fungal-type cell wall"/>
    <property type="evidence" value="ECO:0007669"/>
    <property type="project" value="InterPro"/>
</dbReference>
<dbReference type="Pfam" id="PF01185">
    <property type="entry name" value="Hydrophobin"/>
    <property type="match status" value="1"/>
</dbReference>
<evidence type="ECO:0000313" key="8">
    <source>
        <dbReference type="Proteomes" id="UP000006352"/>
    </source>
</evidence>
<name>J4HW75_9APHY</name>
<dbReference type="OrthoDB" id="2801305at2759"/>
<evidence type="ECO:0000256" key="5">
    <source>
        <dbReference type="ARBA" id="ARBA00023157"/>
    </source>
</evidence>
<dbReference type="EMBL" id="HE797049">
    <property type="protein sequence ID" value="CCM01772.1"/>
    <property type="molecule type" value="Genomic_DNA"/>
</dbReference>
<dbReference type="CDD" id="cd23507">
    <property type="entry name" value="hydrophobin_I"/>
    <property type="match status" value="1"/>
</dbReference>
<feature type="chain" id="PRO_5013986409" description="Hydrophobin" evidence="6">
    <location>
        <begin position="18"/>
        <end position="121"/>
    </location>
</feature>
<comment type="subcellular location">
    <subcellularLocation>
        <location evidence="1 6">Secreted</location>
        <location evidence="1 6">Cell wall</location>
    </subcellularLocation>
</comment>
<evidence type="ECO:0000256" key="1">
    <source>
        <dbReference type="ARBA" id="ARBA00004191"/>
    </source>
</evidence>